<comment type="caution">
    <text evidence="2">The sequence shown here is derived from an EMBL/GenBank/DDBJ whole genome shotgun (WGS) entry which is preliminary data.</text>
</comment>
<organism evidence="2 3">
    <name type="scientific">Paenibacillus silagei</name>
    <dbReference type="NCBI Taxonomy" id="1670801"/>
    <lineage>
        <taxon>Bacteria</taxon>
        <taxon>Bacillati</taxon>
        <taxon>Bacillota</taxon>
        <taxon>Bacilli</taxon>
        <taxon>Bacillales</taxon>
        <taxon>Paenibacillaceae</taxon>
        <taxon>Paenibacillus</taxon>
    </lineage>
</organism>
<sequence>MSRRPSGERLKAKAYTQWETGVASPSSACGPATMAALLEYWHSHMGRTFIPGIRHFDSMAAHINYIYTHHGGTPWGMSAHSFVRGLRAYIGAALPPLSNRSDLIKISVFNDIGRYRAEIDAGRPVALKFDKWFSFRWRGRYAYDYHWVLGIGYEAEEDGSCKLIVHDNGVQHPGGGYTPGRERQISYSANKKILTMVSLNLPESPDVP</sequence>
<feature type="domain" description="Peptidase C39-like" evidence="1">
    <location>
        <begin position="12"/>
        <end position="167"/>
    </location>
</feature>
<dbReference type="EMBL" id="JAGGLV010000014">
    <property type="protein sequence ID" value="MBP2113987.1"/>
    <property type="molecule type" value="Genomic_DNA"/>
</dbReference>
<accession>A0ABS4NV93</accession>
<protein>
    <recommendedName>
        <fullName evidence="1">Peptidase C39-like domain-containing protein</fullName>
    </recommendedName>
</protein>
<reference evidence="2 3" key="1">
    <citation type="submission" date="2021-03" db="EMBL/GenBank/DDBJ databases">
        <title>Genomic Encyclopedia of Type Strains, Phase IV (KMG-IV): sequencing the most valuable type-strain genomes for metagenomic binning, comparative biology and taxonomic classification.</title>
        <authorList>
            <person name="Goeker M."/>
        </authorList>
    </citation>
    <scope>NUCLEOTIDE SEQUENCE [LARGE SCALE GENOMIC DNA]</scope>
    <source>
        <strain evidence="2 3">DSM 101953</strain>
    </source>
</reference>
<evidence type="ECO:0000313" key="3">
    <source>
        <dbReference type="Proteomes" id="UP000773462"/>
    </source>
</evidence>
<proteinExistence type="predicted"/>
<dbReference type="RefSeq" id="WP_209876279.1">
    <property type="nucleotide sequence ID" value="NZ_JAGGLV010000014.1"/>
</dbReference>
<evidence type="ECO:0000313" key="2">
    <source>
        <dbReference type="EMBL" id="MBP2113987.1"/>
    </source>
</evidence>
<name>A0ABS4NV93_9BACL</name>
<evidence type="ECO:0000259" key="1">
    <source>
        <dbReference type="Pfam" id="PF13529"/>
    </source>
</evidence>
<gene>
    <name evidence="2" type="ORF">J2Z70_004148</name>
</gene>
<dbReference type="InterPro" id="IPR039564">
    <property type="entry name" value="Peptidase_C39-like"/>
</dbReference>
<dbReference type="Pfam" id="PF13529">
    <property type="entry name" value="Peptidase_C39_2"/>
    <property type="match status" value="1"/>
</dbReference>
<keyword evidence="3" id="KW-1185">Reference proteome</keyword>
<dbReference type="Proteomes" id="UP000773462">
    <property type="component" value="Unassembled WGS sequence"/>
</dbReference>